<feature type="chain" id="PRO_5040988553" description="RING-type E3 ubiquitin transferase" evidence="17">
    <location>
        <begin position="23"/>
        <end position="639"/>
    </location>
</feature>
<comment type="catalytic activity">
    <reaction evidence="1">
        <text>S-ubiquitinyl-[E2 ubiquitin-conjugating enzyme]-L-cysteine + [acceptor protein]-L-lysine = [E2 ubiquitin-conjugating enzyme]-L-cysteine + N(6)-ubiquitinyl-[acceptor protein]-L-lysine.</text>
        <dbReference type="EC" id="2.3.2.27"/>
    </reaction>
</comment>
<keyword evidence="10" id="KW-0833">Ubl conjugation pathway</keyword>
<proteinExistence type="predicted"/>
<evidence type="ECO:0000256" key="4">
    <source>
        <dbReference type="ARBA" id="ARBA00012483"/>
    </source>
</evidence>
<dbReference type="OrthoDB" id="9984778at2759"/>
<evidence type="ECO:0000313" key="19">
    <source>
        <dbReference type="EMBL" id="KAJ2777869.1"/>
    </source>
</evidence>
<dbReference type="GO" id="GO:0061630">
    <property type="term" value="F:ubiquitin protein ligase activity"/>
    <property type="evidence" value="ECO:0007669"/>
    <property type="project" value="UniProtKB-EC"/>
</dbReference>
<dbReference type="Proteomes" id="UP001140172">
    <property type="component" value="Unassembled WGS sequence"/>
</dbReference>
<feature type="signal peptide" evidence="17">
    <location>
        <begin position="1"/>
        <end position="22"/>
    </location>
</feature>
<dbReference type="GO" id="GO:0008270">
    <property type="term" value="F:zinc ion binding"/>
    <property type="evidence" value="ECO:0007669"/>
    <property type="project" value="UniProtKB-KW"/>
</dbReference>
<protein>
    <recommendedName>
        <fullName evidence="4">RING-type E3 ubiquitin transferase</fullName>
        <ecNumber evidence="4">2.3.2.27</ecNumber>
    </recommendedName>
</protein>
<dbReference type="EMBL" id="JANBUM010000384">
    <property type="protein sequence ID" value="KAJ2777869.1"/>
    <property type="molecule type" value="Genomic_DNA"/>
</dbReference>
<dbReference type="PROSITE" id="PS50089">
    <property type="entry name" value="ZF_RING_2"/>
    <property type="match status" value="1"/>
</dbReference>
<dbReference type="EC" id="2.3.2.27" evidence="4"/>
<feature type="transmembrane region" description="Helical" evidence="16">
    <location>
        <begin position="358"/>
        <end position="380"/>
    </location>
</feature>
<evidence type="ECO:0000256" key="14">
    <source>
        <dbReference type="PROSITE-ProRule" id="PRU00175"/>
    </source>
</evidence>
<feature type="transmembrane region" description="Helical" evidence="16">
    <location>
        <begin position="401"/>
        <end position="423"/>
    </location>
</feature>
<evidence type="ECO:0000256" key="13">
    <source>
        <dbReference type="ARBA" id="ARBA00023136"/>
    </source>
</evidence>
<dbReference type="SUPFAM" id="SSF57850">
    <property type="entry name" value="RING/U-box"/>
    <property type="match status" value="1"/>
</dbReference>
<evidence type="ECO:0000256" key="3">
    <source>
        <dbReference type="ARBA" id="ARBA00004906"/>
    </source>
</evidence>
<dbReference type="PANTHER" id="PTHR22763:SF162">
    <property type="entry name" value="TRANSMEMBRANE E3 UBIQUITIN-PROTEIN LIGASE 1"/>
    <property type="match status" value="1"/>
</dbReference>
<keyword evidence="6 16" id="KW-0812">Transmembrane</keyword>
<keyword evidence="20" id="KW-1185">Reference proteome</keyword>
<evidence type="ECO:0000313" key="20">
    <source>
        <dbReference type="Proteomes" id="UP001140172"/>
    </source>
</evidence>
<keyword evidence="8 17" id="KW-0732">Signal</keyword>
<organism evidence="19 20">
    <name type="scientific">Coemansia interrupta</name>
    <dbReference type="NCBI Taxonomy" id="1126814"/>
    <lineage>
        <taxon>Eukaryota</taxon>
        <taxon>Fungi</taxon>
        <taxon>Fungi incertae sedis</taxon>
        <taxon>Zoopagomycota</taxon>
        <taxon>Kickxellomycotina</taxon>
        <taxon>Kickxellomycetes</taxon>
        <taxon>Kickxellales</taxon>
        <taxon>Kickxellaceae</taxon>
        <taxon>Coemansia</taxon>
    </lineage>
</organism>
<dbReference type="InterPro" id="IPR001841">
    <property type="entry name" value="Znf_RING"/>
</dbReference>
<dbReference type="SMART" id="SM00184">
    <property type="entry name" value="RING"/>
    <property type="match status" value="1"/>
</dbReference>
<evidence type="ECO:0000256" key="12">
    <source>
        <dbReference type="ARBA" id="ARBA00022989"/>
    </source>
</evidence>
<dbReference type="AlphaFoldDB" id="A0A9W8H305"/>
<dbReference type="Gene3D" id="3.30.40.10">
    <property type="entry name" value="Zinc/RING finger domain, C3HC4 (zinc finger)"/>
    <property type="match status" value="1"/>
</dbReference>
<accession>A0A9W8H305</accession>
<dbReference type="InterPro" id="IPR021319">
    <property type="entry name" value="DUF2921"/>
</dbReference>
<name>A0A9W8H305_9FUNG</name>
<comment type="subcellular location">
    <subcellularLocation>
        <location evidence="2">Endomembrane system</location>
        <topology evidence="2">Multi-pass membrane protein</topology>
    </subcellularLocation>
</comment>
<dbReference type="GO" id="GO:0012505">
    <property type="term" value="C:endomembrane system"/>
    <property type="evidence" value="ECO:0007669"/>
    <property type="project" value="UniProtKB-SubCell"/>
</dbReference>
<dbReference type="Pfam" id="PF13639">
    <property type="entry name" value="zf-RING_2"/>
    <property type="match status" value="1"/>
</dbReference>
<dbReference type="InterPro" id="IPR013083">
    <property type="entry name" value="Znf_RING/FYVE/PHD"/>
</dbReference>
<gene>
    <name evidence="19" type="ORF">GGI15_004363</name>
</gene>
<evidence type="ECO:0000256" key="6">
    <source>
        <dbReference type="ARBA" id="ARBA00022692"/>
    </source>
</evidence>
<feature type="compositionally biased region" description="Acidic residues" evidence="15">
    <location>
        <begin position="542"/>
        <end position="555"/>
    </location>
</feature>
<feature type="transmembrane region" description="Helical" evidence="16">
    <location>
        <begin position="429"/>
        <end position="445"/>
    </location>
</feature>
<feature type="transmembrane region" description="Helical" evidence="16">
    <location>
        <begin position="494"/>
        <end position="512"/>
    </location>
</feature>
<evidence type="ECO:0000256" key="9">
    <source>
        <dbReference type="ARBA" id="ARBA00022771"/>
    </source>
</evidence>
<feature type="transmembrane region" description="Helical" evidence="16">
    <location>
        <begin position="465"/>
        <end position="482"/>
    </location>
</feature>
<reference evidence="19" key="1">
    <citation type="submission" date="2022-07" db="EMBL/GenBank/DDBJ databases">
        <title>Phylogenomic reconstructions and comparative analyses of Kickxellomycotina fungi.</title>
        <authorList>
            <person name="Reynolds N.K."/>
            <person name="Stajich J.E."/>
            <person name="Barry K."/>
            <person name="Grigoriev I.V."/>
            <person name="Crous P."/>
            <person name="Smith M.E."/>
        </authorList>
    </citation>
    <scope>NUCLEOTIDE SEQUENCE</scope>
    <source>
        <strain evidence="19">BCRC 34489</strain>
    </source>
</reference>
<feature type="domain" description="RING-type" evidence="18">
    <location>
        <begin position="582"/>
        <end position="633"/>
    </location>
</feature>
<feature type="compositionally biased region" description="Basic and acidic residues" evidence="15">
    <location>
        <begin position="556"/>
        <end position="578"/>
    </location>
</feature>
<feature type="region of interest" description="Disordered" evidence="15">
    <location>
        <begin position="542"/>
        <end position="578"/>
    </location>
</feature>
<keyword evidence="7" id="KW-0479">Metal-binding</keyword>
<keyword evidence="5" id="KW-0808">Transferase</keyword>
<evidence type="ECO:0000256" key="17">
    <source>
        <dbReference type="SAM" id="SignalP"/>
    </source>
</evidence>
<keyword evidence="13 16" id="KW-0472">Membrane</keyword>
<dbReference type="InterPro" id="IPR050731">
    <property type="entry name" value="HRD1_E3_ubiq-ligases"/>
</dbReference>
<dbReference type="GO" id="GO:0043161">
    <property type="term" value="P:proteasome-mediated ubiquitin-dependent protein catabolic process"/>
    <property type="evidence" value="ECO:0007669"/>
    <property type="project" value="TreeGrafter"/>
</dbReference>
<comment type="pathway">
    <text evidence="3">Protein modification; protein ubiquitination.</text>
</comment>
<keyword evidence="9 14" id="KW-0863">Zinc-finger</keyword>
<feature type="transmembrane region" description="Helical" evidence="16">
    <location>
        <begin position="326"/>
        <end position="346"/>
    </location>
</feature>
<evidence type="ECO:0000256" key="11">
    <source>
        <dbReference type="ARBA" id="ARBA00022833"/>
    </source>
</evidence>
<evidence type="ECO:0000256" key="15">
    <source>
        <dbReference type="SAM" id="MobiDB-lite"/>
    </source>
</evidence>
<sequence length="639" mass="70201">MNRPLATYIALLLLGYLWLTWGSDDGPRHSPDERAAYERQWWASFRSLDYAANSTYTQLPPSVRAAVDGIMHAQPAQPVRSISTGNDDSDPLAGFFYGTWNAERFGAGDTLPLLAEESARPANGSAGRLTLELASADSSVAGTRLLHGTARLLARGFSLSLGLRGIYWAASNTAVLYGVRQMHAEAFIDLVRAVPRNESFAQAKRAYAKLLDGRLAAYDMPADVVHGCEYQMYVRFGSAEPALPADTAAGLRRPSGLLAQTVMYSPECRVAVASPLGRPLAGISAARYRERAGHYLRLAFVAMVAEILLLIGQMRHTQTHAAMNKISPYGLAMQAVLGCYIFIAHVSGSMTPAVDMQLAFTGAAFVTFTLLVMFALHYMMSVWRVQQPSEPDEQVSGQRQLWMTYLRFYGALAVGVVVIHVYTETMHPLAGPMMALLLAVSYSYWVPQIWRNAKRGTSRGLRKDYLFGTTLLNLIFPLYVFACPESLSFNTPSMFVWALVVYSMAQVAVLLLQDLLGPRFFVPASMLPEVYNYHPLLPPDSDEEAAAEGNADDGADPARDAEGRDSEDTSPDEPRNGRGRECAICIQNVDVSASVASALFGRPSYMVTPCHHVYHTECLARWMEMKLECPVCRAPLPPV</sequence>
<keyword evidence="12 16" id="KW-1133">Transmembrane helix</keyword>
<evidence type="ECO:0000256" key="10">
    <source>
        <dbReference type="ARBA" id="ARBA00022786"/>
    </source>
</evidence>
<dbReference type="GO" id="GO:0044695">
    <property type="term" value="C:Dsc E3 ubiquitin ligase complex"/>
    <property type="evidence" value="ECO:0007669"/>
    <property type="project" value="TreeGrafter"/>
</dbReference>
<comment type="caution">
    <text evidence="19">The sequence shown here is derived from an EMBL/GenBank/DDBJ whole genome shotgun (WGS) entry which is preliminary data.</text>
</comment>
<evidence type="ECO:0000256" key="7">
    <source>
        <dbReference type="ARBA" id="ARBA00022723"/>
    </source>
</evidence>
<feature type="transmembrane region" description="Helical" evidence="16">
    <location>
        <begin position="295"/>
        <end position="314"/>
    </location>
</feature>
<evidence type="ECO:0000259" key="18">
    <source>
        <dbReference type="PROSITE" id="PS50089"/>
    </source>
</evidence>
<evidence type="ECO:0000256" key="16">
    <source>
        <dbReference type="SAM" id="Phobius"/>
    </source>
</evidence>
<evidence type="ECO:0000256" key="8">
    <source>
        <dbReference type="ARBA" id="ARBA00022729"/>
    </source>
</evidence>
<evidence type="ECO:0000256" key="2">
    <source>
        <dbReference type="ARBA" id="ARBA00004127"/>
    </source>
</evidence>
<dbReference type="PANTHER" id="PTHR22763">
    <property type="entry name" value="RING ZINC FINGER PROTEIN"/>
    <property type="match status" value="1"/>
</dbReference>
<evidence type="ECO:0000256" key="1">
    <source>
        <dbReference type="ARBA" id="ARBA00000900"/>
    </source>
</evidence>
<keyword evidence="11" id="KW-0862">Zinc</keyword>
<evidence type="ECO:0000256" key="5">
    <source>
        <dbReference type="ARBA" id="ARBA00022679"/>
    </source>
</evidence>
<dbReference type="Pfam" id="PF11145">
    <property type="entry name" value="DUF2921"/>
    <property type="match status" value="1"/>
</dbReference>